<feature type="compositionally biased region" description="Polar residues" evidence="1">
    <location>
        <begin position="186"/>
        <end position="206"/>
    </location>
</feature>
<proteinExistence type="predicted"/>
<dbReference type="PANTHER" id="PTHR40130">
    <property type="entry name" value="EXPRESSED PROTEIN"/>
    <property type="match status" value="1"/>
</dbReference>
<gene>
    <name evidence="2" type="ORF">A1O1_08676</name>
</gene>
<feature type="region of interest" description="Disordered" evidence="1">
    <location>
        <begin position="450"/>
        <end position="473"/>
    </location>
</feature>
<organism evidence="2 3">
    <name type="scientific">Capronia coronata CBS 617.96</name>
    <dbReference type="NCBI Taxonomy" id="1182541"/>
    <lineage>
        <taxon>Eukaryota</taxon>
        <taxon>Fungi</taxon>
        <taxon>Dikarya</taxon>
        <taxon>Ascomycota</taxon>
        <taxon>Pezizomycotina</taxon>
        <taxon>Eurotiomycetes</taxon>
        <taxon>Chaetothyriomycetidae</taxon>
        <taxon>Chaetothyriales</taxon>
        <taxon>Herpotrichiellaceae</taxon>
        <taxon>Capronia</taxon>
    </lineage>
</organism>
<dbReference type="STRING" id="1182541.W9XT67"/>
<feature type="compositionally biased region" description="Pro residues" evidence="1">
    <location>
        <begin position="83"/>
        <end position="102"/>
    </location>
</feature>
<evidence type="ECO:0000313" key="2">
    <source>
        <dbReference type="EMBL" id="EXJ80530.1"/>
    </source>
</evidence>
<evidence type="ECO:0000256" key="1">
    <source>
        <dbReference type="SAM" id="MobiDB-lite"/>
    </source>
</evidence>
<feature type="region of interest" description="Disordered" evidence="1">
    <location>
        <begin position="375"/>
        <end position="398"/>
    </location>
</feature>
<feature type="compositionally biased region" description="Polar residues" evidence="1">
    <location>
        <begin position="450"/>
        <end position="464"/>
    </location>
</feature>
<feature type="region of interest" description="Disordered" evidence="1">
    <location>
        <begin position="260"/>
        <end position="286"/>
    </location>
</feature>
<feature type="compositionally biased region" description="Polar residues" evidence="1">
    <location>
        <begin position="135"/>
        <end position="145"/>
    </location>
</feature>
<dbReference type="HOGENOM" id="CLU_034666_0_0_1"/>
<dbReference type="EMBL" id="AMWN01000008">
    <property type="protein sequence ID" value="EXJ80530.1"/>
    <property type="molecule type" value="Genomic_DNA"/>
</dbReference>
<feature type="region of interest" description="Disordered" evidence="1">
    <location>
        <begin position="1"/>
        <end position="30"/>
    </location>
</feature>
<dbReference type="PANTHER" id="PTHR40130:SF1">
    <property type="entry name" value="SPINDLE POLE BODY-ASSOCIATED PROTEIN CUT12 DOMAIN-CONTAINING PROTEIN"/>
    <property type="match status" value="1"/>
</dbReference>
<dbReference type="eggNOG" id="ENOG502S9VZ">
    <property type="taxonomic scope" value="Eukaryota"/>
</dbReference>
<dbReference type="AlphaFoldDB" id="W9XT67"/>
<feature type="compositionally biased region" description="Basic and acidic residues" evidence="1">
    <location>
        <begin position="171"/>
        <end position="182"/>
    </location>
</feature>
<dbReference type="RefSeq" id="XP_007727724.1">
    <property type="nucleotide sequence ID" value="XM_007729534.1"/>
</dbReference>
<comment type="caution">
    <text evidence="2">The sequence shown here is derived from an EMBL/GenBank/DDBJ whole genome shotgun (WGS) entry which is preliminary data.</text>
</comment>
<feature type="compositionally biased region" description="Basic and acidic residues" evidence="1">
    <location>
        <begin position="526"/>
        <end position="541"/>
    </location>
</feature>
<dbReference type="Proteomes" id="UP000019484">
    <property type="component" value="Unassembled WGS sequence"/>
</dbReference>
<keyword evidence="3" id="KW-1185">Reference proteome</keyword>
<name>W9XT67_9EURO</name>
<accession>W9XT67</accession>
<evidence type="ECO:0000313" key="3">
    <source>
        <dbReference type="Proteomes" id="UP000019484"/>
    </source>
</evidence>
<sequence length="560" mass="59938">METAPLTLAHTHARNAALETRRSNPVAASEEHDLAAAEFASAAQSTSDLEAVRILNLLEQHHKRLGQILRSSHERPAGGDAPQPAPTGPAPTPTPVTAPSPPKQKQSEAPERPPSPETTSHPPKLPKGLRPSARDLSSSIVSNLASARGIPPRGRQKRPTPILPQVSNQHADGHNAQEESKAKPVSKQSIDNSNDALSSMSKQSRPSWAPPVQSEAAGPDAGEEGEGQISDAPFQQFYATFENLISKLSAPLAFAGLPLTTAASPSAKPPAAPAQASPKTPRAPTRATLAAPSIDYSQLISRAALRAVSGTGSPSHNPSESFYVVPTTGGTISYADIMNRAEREEARGLRHHRQTSNLSNISEDDFVDAQSRILPHRARESAGPGRFNRRGAAGDEAKVNGKTMEELALENQALKHLSDTLSRRLHVFEMSAQTSSAALAQSIRSLQRSPVTTPLLSPQNSRGKTSAKALDAGSDDAMARRIAELEEILRRSDARLRKKDEENAKLRDTLSKYREKWDSLKAGAKARRERERETKPSKAGEKTSQGDAKETSDKPGPSAA</sequence>
<feature type="compositionally biased region" description="Low complexity" evidence="1">
    <location>
        <begin position="273"/>
        <end position="286"/>
    </location>
</feature>
<feature type="region of interest" description="Disordered" evidence="1">
    <location>
        <begin position="69"/>
        <end position="233"/>
    </location>
</feature>
<dbReference type="Gene3D" id="1.20.58.80">
    <property type="entry name" value="Phosphotransferase system, lactose/cellobiose-type IIA subunit"/>
    <property type="match status" value="1"/>
</dbReference>
<reference evidence="2 3" key="1">
    <citation type="submission" date="2013-03" db="EMBL/GenBank/DDBJ databases">
        <title>The Genome Sequence of Capronia coronata CBS 617.96.</title>
        <authorList>
            <consortium name="The Broad Institute Genomics Platform"/>
            <person name="Cuomo C."/>
            <person name="de Hoog S."/>
            <person name="Gorbushina A."/>
            <person name="Walker B."/>
            <person name="Young S.K."/>
            <person name="Zeng Q."/>
            <person name="Gargeya S."/>
            <person name="Fitzgerald M."/>
            <person name="Haas B."/>
            <person name="Abouelleil A."/>
            <person name="Allen A.W."/>
            <person name="Alvarado L."/>
            <person name="Arachchi H.M."/>
            <person name="Berlin A.M."/>
            <person name="Chapman S.B."/>
            <person name="Gainer-Dewar J."/>
            <person name="Goldberg J."/>
            <person name="Griggs A."/>
            <person name="Gujja S."/>
            <person name="Hansen M."/>
            <person name="Howarth C."/>
            <person name="Imamovic A."/>
            <person name="Ireland A."/>
            <person name="Larimer J."/>
            <person name="McCowan C."/>
            <person name="Murphy C."/>
            <person name="Pearson M."/>
            <person name="Poon T.W."/>
            <person name="Priest M."/>
            <person name="Roberts A."/>
            <person name="Saif S."/>
            <person name="Shea T."/>
            <person name="Sisk P."/>
            <person name="Sykes S."/>
            <person name="Wortman J."/>
            <person name="Nusbaum C."/>
            <person name="Birren B."/>
        </authorList>
    </citation>
    <scope>NUCLEOTIDE SEQUENCE [LARGE SCALE GENOMIC DNA]</scope>
    <source>
        <strain evidence="2 3">CBS 617.96</strain>
    </source>
</reference>
<dbReference type="OrthoDB" id="3197614at2759"/>
<dbReference type="GeneID" id="19163523"/>
<feature type="region of interest" description="Disordered" evidence="1">
    <location>
        <begin position="499"/>
        <end position="560"/>
    </location>
</feature>
<feature type="compositionally biased region" description="Basic and acidic residues" evidence="1">
    <location>
        <begin position="499"/>
        <end position="519"/>
    </location>
</feature>
<protein>
    <submittedName>
        <fullName evidence="2">Uncharacterized protein</fullName>
    </submittedName>
</protein>